<dbReference type="PANTHER" id="PTHR43341:SF1">
    <property type="entry name" value="GENERAL AMINO-ACID PERMEASE GAP1"/>
    <property type="match status" value="1"/>
</dbReference>
<proteinExistence type="predicted"/>
<feature type="domain" description="Amino acid permease/ SLC12A" evidence="8">
    <location>
        <begin position="14"/>
        <end position="468"/>
    </location>
</feature>
<dbReference type="RefSeq" id="WP_021752653.1">
    <property type="nucleotide sequence ID" value="NZ_KI271814.1"/>
</dbReference>
<evidence type="ECO:0000256" key="5">
    <source>
        <dbReference type="ARBA" id="ARBA00022989"/>
    </source>
</evidence>
<evidence type="ECO:0000259" key="8">
    <source>
        <dbReference type="Pfam" id="PF00324"/>
    </source>
</evidence>
<keyword evidence="2" id="KW-0813">Transport</keyword>
<evidence type="ECO:0000313" key="10">
    <source>
        <dbReference type="Proteomes" id="UP000016637"/>
    </source>
</evidence>
<evidence type="ECO:0000313" key="9">
    <source>
        <dbReference type="EMBL" id="ERK60624.1"/>
    </source>
</evidence>
<feature type="transmembrane region" description="Helical" evidence="7">
    <location>
        <begin position="12"/>
        <end position="36"/>
    </location>
</feature>
<dbReference type="HOGENOM" id="CLU_007946_12_1_9"/>
<dbReference type="EMBL" id="AWVP01000003">
    <property type="protein sequence ID" value="ERK60624.1"/>
    <property type="molecule type" value="Genomic_DNA"/>
</dbReference>
<reference evidence="9 10" key="1">
    <citation type="submission" date="2013-08" db="EMBL/GenBank/DDBJ databases">
        <authorList>
            <person name="Weinstock G."/>
            <person name="Sodergren E."/>
            <person name="Wylie T."/>
            <person name="Fulton L."/>
            <person name="Fulton R."/>
            <person name="Fronick C."/>
            <person name="O'Laughlin M."/>
            <person name="Godfrey J."/>
            <person name="Miner T."/>
            <person name="Herter B."/>
            <person name="Appelbaum E."/>
            <person name="Cordes M."/>
            <person name="Lek S."/>
            <person name="Wollam A."/>
            <person name="Pepin K.H."/>
            <person name="Palsikar V.B."/>
            <person name="Mitreva M."/>
            <person name="Wilson R.K."/>
        </authorList>
    </citation>
    <scope>NUCLEOTIDE SEQUENCE [LARGE SCALE GENOMIC DNA]</scope>
    <source>
        <strain evidence="9 10">ATCC 700627</strain>
    </source>
</reference>
<dbReference type="Pfam" id="PF00324">
    <property type="entry name" value="AA_permease"/>
    <property type="match status" value="1"/>
</dbReference>
<feature type="transmembrane region" description="Helical" evidence="7">
    <location>
        <begin position="93"/>
        <end position="117"/>
    </location>
</feature>
<name>U2QWN3_9BACL</name>
<organism evidence="9 10">
    <name type="scientific">Gemella bergeri ATCC 700627</name>
    <dbReference type="NCBI Taxonomy" id="1321820"/>
    <lineage>
        <taxon>Bacteria</taxon>
        <taxon>Bacillati</taxon>
        <taxon>Bacillota</taxon>
        <taxon>Bacilli</taxon>
        <taxon>Bacillales</taxon>
        <taxon>Gemellaceae</taxon>
        <taxon>Gemella</taxon>
    </lineage>
</organism>
<dbReference type="AlphaFoldDB" id="U2QWN3"/>
<dbReference type="GO" id="GO:0016020">
    <property type="term" value="C:membrane"/>
    <property type="evidence" value="ECO:0007669"/>
    <property type="project" value="UniProtKB-SubCell"/>
</dbReference>
<dbReference type="PIRSF" id="PIRSF006060">
    <property type="entry name" value="AA_transporter"/>
    <property type="match status" value="1"/>
</dbReference>
<evidence type="ECO:0000256" key="2">
    <source>
        <dbReference type="ARBA" id="ARBA00022448"/>
    </source>
</evidence>
<dbReference type="PATRIC" id="fig|1321820.3.peg.46"/>
<feature type="transmembrane region" description="Helical" evidence="7">
    <location>
        <begin position="279"/>
        <end position="305"/>
    </location>
</feature>
<accession>U2QWN3</accession>
<feature type="transmembrane region" description="Helical" evidence="7">
    <location>
        <begin position="364"/>
        <end position="384"/>
    </location>
</feature>
<dbReference type="Proteomes" id="UP000016637">
    <property type="component" value="Unassembled WGS sequence"/>
</dbReference>
<feature type="transmembrane region" description="Helical" evidence="7">
    <location>
        <begin position="337"/>
        <end position="358"/>
    </location>
</feature>
<dbReference type="PANTHER" id="PTHR43341">
    <property type="entry name" value="AMINO ACID PERMEASE"/>
    <property type="match status" value="1"/>
</dbReference>
<evidence type="ECO:0000256" key="3">
    <source>
        <dbReference type="ARBA" id="ARBA00022692"/>
    </source>
</evidence>
<keyword evidence="3 7" id="KW-0812">Transmembrane</keyword>
<keyword evidence="6 7" id="KW-0472">Membrane</keyword>
<feature type="transmembrane region" description="Helical" evidence="7">
    <location>
        <begin position="405"/>
        <end position="431"/>
    </location>
</feature>
<feature type="transmembrane region" description="Helical" evidence="7">
    <location>
        <begin position="156"/>
        <end position="177"/>
    </location>
</feature>
<feature type="transmembrane region" description="Helical" evidence="7">
    <location>
        <begin position="197"/>
        <end position="220"/>
    </location>
</feature>
<dbReference type="InterPro" id="IPR050524">
    <property type="entry name" value="APC_YAT"/>
</dbReference>
<dbReference type="GO" id="GO:0015171">
    <property type="term" value="F:amino acid transmembrane transporter activity"/>
    <property type="evidence" value="ECO:0007669"/>
    <property type="project" value="TreeGrafter"/>
</dbReference>
<evidence type="ECO:0000256" key="1">
    <source>
        <dbReference type="ARBA" id="ARBA00004141"/>
    </source>
</evidence>
<feature type="transmembrane region" description="Helical" evidence="7">
    <location>
        <begin position="443"/>
        <end position="462"/>
    </location>
</feature>
<evidence type="ECO:0000256" key="7">
    <source>
        <dbReference type="SAM" id="Phobius"/>
    </source>
</evidence>
<comment type="subcellular location">
    <subcellularLocation>
        <location evidence="1">Membrane</location>
        <topology evidence="1">Multi-pass membrane protein</topology>
    </subcellularLocation>
</comment>
<sequence length="481" mass="52710">MTNPKMERKLQARHISMIAIGGCIGTGLFMASGAVVSKAGSYGAVFTYALIGVIIYFLMASIGELATFYPVSGSFGSYATRFIDPGLGFGIGWLYWILWILVASVDIITLSKILHYWEYFRQFSTFSICIVFLLLLYILNLVSVKVFGEVEYWITIIKVITVVVFLIVGAAIIFGISGNSEAGISTFIKNGEKTSSAGLLGLFGVFSTAAFSFGGTEVVAVTAGESPNPKETMPKAVKQVFWRILIFYIATMFIISSIVSADDVRLLDTNNVTASPFTIVFQNVGLSVAAVVMNIVILTSVLSAANSGMYVSSRQLFSLSSSNYGPKMFKQLNSNSTPSIALTFSAVFMILCFVFEHYNPSGYYMLLSMVGIIVMLIWIVSLVSQIRLRKAIIKQGKKAEDVLPYTAKTGVVGSYIALTVFILIIILQLVADYLTGGFLQMSYNLVCPVICLLLYIGFKLVTKRKYVKLEEMDINPFGDEK</sequence>
<keyword evidence="4" id="KW-0029">Amino-acid transport</keyword>
<protein>
    <submittedName>
        <fullName evidence="9">Putative lysine-specific permease</fullName>
    </submittedName>
</protein>
<dbReference type="eggNOG" id="COG0833">
    <property type="taxonomic scope" value="Bacteria"/>
</dbReference>
<gene>
    <name evidence="9" type="ORF">HMPREF1983_00046</name>
</gene>
<keyword evidence="10" id="KW-1185">Reference proteome</keyword>
<keyword evidence="5 7" id="KW-1133">Transmembrane helix</keyword>
<evidence type="ECO:0000256" key="4">
    <source>
        <dbReference type="ARBA" id="ARBA00022970"/>
    </source>
</evidence>
<comment type="caution">
    <text evidence="9">The sequence shown here is derived from an EMBL/GenBank/DDBJ whole genome shotgun (WGS) entry which is preliminary data.</text>
</comment>
<feature type="transmembrane region" description="Helical" evidence="7">
    <location>
        <begin position="240"/>
        <end position="259"/>
    </location>
</feature>
<feature type="transmembrane region" description="Helical" evidence="7">
    <location>
        <begin position="48"/>
        <end position="72"/>
    </location>
</feature>
<feature type="transmembrane region" description="Helical" evidence="7">
    <location>
        <begin position="123"/>
        <end position="144"/>
    </location>
</feature>
<dbReference type="Gene3D" id="1.20.1740.10">
    <property type="entry name" value="Amino acid/polyamine transporter I"/>
    <property type="match status" value="1"/>
</dbReference>
<dbReference type="FunFam" id="1.20.1740.10:FF:000001">
    <property type="entry name" value="Amino acid permease"/>
    <property type="match status" value="1"/>
</dbReference>
<evidence type="ECO:0000256" key="6">
    <source>
        <dbReference type="ARBA" id="ARBA00023136"/>
    </source>
</evidence>
<dbReference type="InterPro" id="IPR004841">
    <property type="entry name" value="AA-permease/SLC12A_dom"/>
</dbReference>